<protein>
    <submittedName>
        <fullName evidence="1">Uncharacterized protein</fullName>
    </submittedName>
</protein>
<comment type="caution">
    <text evidence="1">The sequence shown here is derived from an EMBL/GenBank/DDBJ whole genome shotgun (WGS) entry which is preliminary data.</text>
</comment>
<gene>
    <name evidence="1" type="ORF">N3K66_006587</name>
</gene>
<sequence length="1465" mass="163414">MGRTKAIPRRIGPVYSRSTPDPKIPRDLVACLRLLPPPSVSTDLTGDNATPSVKRRRTDGPKVPAIHVATCDTHINRPCIDDGDDFEISRFDIGRHLKFMCDEERLGIFNGRAHPGRVSIFLRLKAGEATQNAIDIMRISSSTHDERSAPGAIWAVWDVALKKVGETMQLSITGDLFWNETSSPRNGLRNKAYKVISQDLINSFYPTQNQASKAARSPMDFYDASHVPDKGDSLLPPIEVPALDATLFPYQKRTLQWMLRREGVYCSGPSEVLPLEDGMPAPVTESSREIYDIEDKRFFLNDTLHIVASDMQHYRLEEQAVRGGILAEEMGLGKTLELLALILLHTKPANEPTASAIDSTLRPSGATLIVAPESLRQQWMTEMSRHAPGLRYMFYKGCSKSLKTAAADEIEEKLASCDVVLTTYKILSSEVHFAHDAPERSRRHERMYERPKSPLVKISWWRLCLDEAQMIENGFSGAASVAGLIPRVYSWAVSGTPVKNDVKDLYALLSFLNYQPICTAPQVWGGILGGSGGNQGEDLFRQIFNAISIRHTKAMVREEIALPAQKRYAISIPFTAVEEQHYQSIFTEMTAACGVDAEGNPAVEDWKPENYVEEMRKWLNRLRQTALHPEVGAYNRRVLGSNKARPMRTVEEVLDAMIEQSEGLIRSDQRAYLTSRLTRGQLYENGPRVREALSIWEEVRQETTKLVREAREALQAAIQDLKVENDIQGDTSNQAMDVELTETDEDDVNETETKGRVGECRRRLRSALELHHKTVFFCANAYFQIRDNVEMTEVDSDEFHRIQKLENEGYEEAKALRKELLRGHHGKASRLMGKLSDKASNQTFTEIPELKTLEMISIESSRATDDLEVLYEELNAQADLVDELRGGAVQLLLRKLFDEDDVVETTGEELEEAVKVQDEVMAYTQVLRATIADRLDVVTGGTNELVKHETKTATRMAKDGEGPAPAKLLELMEKREAVKPKEAMSSMRGAIGEFRGIISRLTHEKSQTSRVANELHIASKHLQATQAALTAQTKAAVALTAEIETFTTVMNARLAYYSQLQAVSDSVLAYEGPRTEEAVARMEKAEEDVLRRLASAEAKHRYLLNLKEAGSKTNEPRMCVICQTAFETGVLTVCGHQFCKECMMMWYKAHHNCPVCKRHLTTHQMHDITMKPQEIKVRSDDDHSNAQGSGDGSSSGGDGDGKDEAQQESARKQTTIYSEFNAEKLAEIKSIELDGPSYTSKVDTLVRHLLWLRESDPGAKSIVFSQYRDFLTVLGGALARFRIGYSSVDAPGGGGAARFREDPAAEVFLLHARAASASGLNLVEASHVFLCEPLVNTALELQAIARVDRIGQVHETTVWLYLTAGTVEESIYNLSVKRRMEHMGQRSKPDHNDNNKDMEGKGKGKGKEASSDTIDANLEAANTLEMEHAALAKLMSKDKSAGEVVAQRDLWECLFGHVAKTPALQ</sequence>
<proteinExistence type="predicted"/>
<evidence type="ECO:0000313" key="1">
    <source>
        <dbReference type="EMBL" id="KAI9898227.1"/>
    </source>
</evidence>
<accession>A0ACC0UVT7</accession>
<evidence type="ECO:0000313" key="2">
    <source>
        <dbReference type="Proteomes" id="UP001163324"/>
    </source>
</evidence>
<name>A0ACC0UVT7_9HYPO</name>
<dbReference type="EMBL" id="CM047945">
    <property type="protein sequence ID" value="KAI9898227.1"/>
    <property type="molecule type" value="Genomic_DNA"/>
</dbReference>
<organism evidence="1 2">
    <name type="scientific">Trichothecium roseum</name>
    <dbReference type="NCBI Taxonomy" id="47278"/>
    <lineage>
        <taxon>Eukaryota</taxon>
        <taxon>Fungi</taxon>
        <taxon>Dikarya</taxon>
        <taxon>Ascomycota</taxon>
        <taxon>Pezizomycotina</taxon>
        <taxon>Sordariomycetes</taxon>
        <taxon>Hypocreomycetidae</taxon>
        <taxon>Hypocreales</taxon>
        <taxon>Hypocreales incertae sedis</taxon>
        <taxon>Trichothecium</taxon>
    </lineage>
</organism>
<reference evidence="1" key="1">
    <citation type="submission" date="2022-10" db="EMBL/GenBank/DDBJ databases">
        <title>Complete Genome of Trichothecium roseum strain YXFP-22015, a Plant Pathogen Isolated from Citrus.</title>
        <authorList>
            <person name="Wang Y."/>
            <person name="Zhu L."/>
        </authorList>
    </citation>
    <scope>NUCLEOTIDE SEQUENCE</scope>
    <source>
        <strain evidence="1">YXFP-22015</strain>
    </source>
</reference>
<dbReference type="Proteomes" id="UP001163324">
    <property type="component" value="Chromosome 6"/>
</dbReference>
<keyword evidence="2" id="KW-1185">Reference proteome</keyword>